<evidence type="ECO:0000259" key="2">
    <source>
        <dbReference type="Pfam" id="PF00534"/>
    </source>
</evidence>
<dbReference type="GO" id="GO:0016757">
    <property type="term" value="F:glycosyltransferase activity"/>
    <property type="evidence" value="ECO:0007669"/>
    <property type="project" value="InterPro"/>
</dbReference>
<dbReference type="EMBL" id="JAHHHD010000081">
    <property type="protein sequence ID" value="MBW4662517.1"/>
    <property type="molecule type" value="Genomic_DNA"/>
</dbReference>
<accession>A0A951QG24</accession>
<dbReference type="GO" id="GO:0009103">
    <property type="term" value="P:lipopolysaccharide biosynthetic process"/>
    <property type="evidence" value="ECO:0007669"/>
    <property type="project" value="TreeGrafter"/>
</dbReference>
<dbReference type="Proteomes" id="UP000757435">
    <property type="component" value="Unassembled WGS sequence"/>
</dbReference>
<dbReference type="InterPro" id="IPR022623">
    <property type="entry name" value="Glyco_trans_4"/>
</dbReference>
<reference evidence="4" key="2">
    <citation type="journal article" date="2022" name="Microbiol. Resour. Announc.">
        <title>Metagenome Sequencing to Explore Phylogenomics of Terrestrial Cyanobacteria.</title>
        <authorList>
            <person name="Ward R.D."/>
            <person name="Stajich J.E."/>
            <person name="Johansen J.R."/>
            <person name="Huntemann M."/>
            <person name="Clum A."/>
            <person name="Foster B."/>
            <person name="Foster B."/>
            <person name="Roux S."/>
            <person name="Palaniappan K."/>
            <person name="Varghese N."/>
            <person name="Mukherjee S."/>
            <person name="Reddy T.B.K."/>
            <person name="Daum C."/>
            <person name="Copeland A."/>
            <person name="Chen I.A."/>
            <person name="Ivanova N.N."/>
            <person name="Kyrpides N.C."/>
            <person name="Shapiro N."/>
            <person name="Eloe-Fadrosh E.A."/>
            <person name="Pietrasiak N."/>
        </authorList>
    </citation>
    <scope>NUCLEOTIDE SEQUENCE</scope>
    <source>
        <strain evidence="4">UHER 2000/2452</strain>
    </source>
</reference>
<evidence type="ECO:0000256" key="1">
    <source>
        <dbReference type="ARBA" id="ARBA00022679"/>
    </source>
</evidence>
<organism evidence="4 5">
    <name type="scientific">Drouetiella hepatica Uher 2000/2452</name>
    <dbReference type="NCBI Taxonomy" id="904376"/>
    <lineage>
        <taxon>Bacteria</taxon>
        <taxon>Bacillati</taxon>
        <taxon>Cyanobacteriota</taxon>
        <taxon>Cyanophyceae</taxon>
        <taxon>Oculatellales</taxon>
        <taxon>Oculatellaceae</taxon>
        <taxon>Drouetiella</taxon>
    </lineage>
</organism>
<dbReference type="SUPFAM" id="SSF53756">
    <property type="entry name" value="UDP-Glycosyltransferase/glycogen phosphorylase"/>
    <property type="match status" value="1"/>
</dbReference>
<dbReference type="PANTHER" id="PTHR46401:SF2">
    <property type="entry name" value="GLYCOSYLTRANSFERASE WBBK-RELATED"/>
    <property type="match status" value="1"/>
</dbReference>
<dbReference type="Pfam" id="PF12000">
    <property type="entry name" value="Glyco_trans_4_3"/>
    <property type="match status" value="1"/>
</dbReference>
<feature type="domain" description="Glycosyl transferase family 1" evidence="2">
    <location>
        <begin position="223"/>
        <end position="365"/>
    </location>
</feature>
<protein>
    <submittedName>
        <fullName evidence="4">Glycosyltransferase family 4 protein</fullName>
    </submittedName>
</protein>
<dbReference type="Pfam" id="PF00534">
    <property type="entry name" value="Glycos_transf_1"/>
    <property type="match status" value="1"/>
</dbReference>
<comment type="caution">
    <text evidence="4">The sequence shown here is derived from an EMBL/GenBank/DDBJ whole genome shotgun (WGS) entry which is preliminary data.</text>
</comment>
<proteinExistence type="predicted"/>
<dbReference type="Gene3D" id="3.40.50.2000">
    <property type="entry name" value="Glycogen Phosphorylase B"/>
    <property type="match status" value="2"/>
</dbReference>
<keyword evidence="1" id="KW-0808">Transferase</keyword>
<sequence>MRILFLHPNFPAQFRHLATALAKDPQNQVVFGTKRVEGSLPGVHKVLYRVPHPAHPQTHPYVRSLESAVIEGQAVYRMGQALKAQGFIPDVVCGHSGWGPTLFIKDLFPQAKLYGYFEWFYHAHGSDADFDPSDPLDANAAARIRVKNAPILMDLVNCDRGISPTHWQQQQFPAEFHSKIKVLHDGIDTTFFCPKPGAKLVLPAIGLDLSQVDEIVTYATRGMEPYRGFPQFMESVALIQQRRPNCHVVVVGDDRVAYGKTLPNGKTYKQLMLEKLPLDLSRLHFTGSLPYDQYLQVLQASSAHIYLTRPFVLSWSMLEAMATGCLVIASRTAPVTEVIQDGKNGLLVDFFSPNEIADRVDEALGQGANLGDCTYRLSSLRTKARQTILKHYDLATLLPQQIQELLGELPEHSKSFPNAKGFAPQSRLNNPALKRKYPALV</sequence>
<evidence type="ECO:0000313" key="4">
    <source>
        <dbReference type="EMBL" id="MBW4662517.1"/>
    </source>
</evidence>
<name>A0A951QG24_9CYAN</name>
<dbReference type="CDD" id="cd03818">
    <property type="entry name" value="GT4_ExpC-like"/>
    <property type="match status" value="1"/>
</dbReference>
<reference evidence="4" key="1">
    <citation type="submission" date="2021-05" db="EMBL/GenBank/DDBJ databases">
        <authorList>
            <person name="Pietrasiak N."/>
            <person name="Ward R."/>
            <person name="Stajich J.E."/>
            <person name="Kurbessoian T."/>
        </authorList>
    </citation>
    <scope>NUCLEOTIDE SEQUENCE</scope>
    <source>
        <strain evidence="4">UHER 2000/2452</strain>
    </source>
</reference>
<dbReference type="InterPro" id="IPR001296">
    <property type="entry name" value="Glyco_trans_1"/>
</dbReference>
<dbReference type="AlphaFoldDB" id="A0A951QG24"/>
<gene>
    <name evidence="4" type="ORF">KME15_28055</name>
</gene>
<evidence type="ECO:0000259" key="3">
    <source>
        <dbReference type="Pfam" id="PF12000"/>
    </source>
</evidence>
<dbReference type="PANTHER" id="PTHR46401">
    <property type="entry name" value="GLYCOSYLTRANSFERASE WBBK-RELATED"/>
    <property type="match status" value="1"/>
</dbReference>
<evidence type="ECO:0000313" key="5">
    <source>
        <dbReference type="Proteomes" id="UP000757435"/>
    </source>
</evidence>
<feature type="domain" description="Glycosyl transferase family 4" evidence="3">
    <location>
        <begin position="26"/>
        <end position="191"/>
    </location>
</feature>